<dbReference type="InterPro" id="IPR039743">
    <property type="entry name" value="6GAL/EXGAL"/>
</dbReference>
<dbReference type="Proteomes" id="UP001595847">
    <property type="component" value="Unassembled WGS sequence"/>
</dbReference>
<comment type="caution">
    <text evidence="4">The sequence shown here is derived from an EMBL/GenBank/DDBJ whole genome shotgun (WGS) entry which is preliminary data.</text>
</comment>
<dbReference type="PANTHER" id="PTHR42767">
    <property type="entry name" value="ENDO-BETA-1,6-GALACTANASE"/>
    <property type="match status" value="1"/>
</dbReference>
<evidence type="ECO:0000259" key="3">
    <source>
        <dbReference type="Pfam" id="PF14587"/>
    </source>
</evidence>
<dbReference type="CDD" id="cd00161">
    <property type="entry name" value="beta-trefoil_Ricin-like"/>
    <property type="match status" value="1"/>
</dbReference>
<feature type="region of interest" description="Disordered" evidence="1">
    <location>
        <begin position="1"/>
        <end position="26"/>
    </location>
</feature>
<sequence length="689" mass="73155">MPGSGRSPRTDSAPRPAYRAPRPHRPAATLAAAMSTVLALTTAGTAAADAPGAADTSAATAIRLDPSYQQPEFEGWGTALIWFANVTGHWPEEQRAALADALFGEDGLRFTIARYNIGGGDSPETEPYMRAGGAVPGHWHRPDEFGPPDDPDEDWQEPAGWWDPADPEHWDHDADAAQLWWLEAARQRGADTFEAFSNSPPYFMTESGLTSGNTDPARDNLRPDQYEEFAAYLAGTVEHIEGDTGIDFASLSPVNEPNTDYWEAGGRQEGSHWDPASQARIVSAARAELDRRGLDTPIAAMDETNPTLFRTNWESYGAQTRADIGRLNVHTYGTDGRAGPRDIAKGSDTPLWMSEVDLGPSGIPQDFDAIEPGLALSERITDDLTQLEPGAWVLWQAIEDYENMRPDRENMNWGLIQVDFTPEDAATEPIRMNKKYYAMGNYSRFIEPGAHVIADDDPDTVAATGRAPGRVVVVHTNPSGAARDIDVDLGGFASVAGGATATPHTTSASRNLEEGAPIAVDGDHLRATVEAGSVTTFVIDGAEGVDPGQALIRPGSEYGLTGSASGLDLAAAEDGTVVQTGTPDGDAGHWTFQPAGDGWDSRTQYTIANAATGTVLSADGGELALAPPGSGADQRWMVSTTGQGEVTVVNAGNGLLLDVLGDSRDEGAPVGVWRPTTGANQVWDLAGAD</sequence>
<dbReference type="InterPro" id="IPR035992">
    <property type="entry name" value="Ricin_B-like_lectins"/>
</dbReference>
<dbReference type="PROSITE" id="PS50231">
    <property type="entry name" value="RICIN_B_LECTIN"/>
    <property type="match status" value="1"/>
</dbReference>
<dbReference type="InterPro" id="IPR017853">
    <property type="entry name" value="GH"/>
</dbReference>
<feature type="domain" description="Ricin B lectin" evidence="2">
    <location>
        <begin position="589"/>
        <end position="673"/>
    </location>
</feature>
<keyword evidence="5" id="KW-1185">Reference proteome</keyword>
<dbReference type="SUPFAM" id="SSF50370">
    <property type="entry name" value="Ricin B-like lectins"/>
    <property type="match status" value="1"/>
</dbReference>
<protein>
    <submittedName>
        <fullName evidence="4">Glycoside hydrolase</fullName>
    </submittedName>
</protein>
<dbReference type="InterPro" id="IPR000772">
    <property type="entry name" value="Ricin_B_lectin"/>
</dbReference>
<reference evidence="5" key="1">
    <citation type="journal article" date="2019" name="Int. J. Syst. Evol. Microbiol.">
        <title>The Global Catalogue of Microorganisms (GCM) 10K type strain sequencing project: providing services to taxonomists for standard genome sequencing and annotation.</title>
        <authorList>
            <consortium name="The Broad Institute Genomics Platform"/>
            <consortium name="The Broad Institute Genome Sequencing Center for Infectious Disease"/>
            <person name="Wu L."/>
            <person name="Ma J."/>
        </authorList>
    </citation>
    <scope>NUCLEOTIDE SEQUENCE [LARGE SCALE GENOMIC DNA]</scope>
    <source>
        <strain evidence="5">TBRC 1826</strain>
    </source>
</reference>
<evidence type="ECO:0000313" key="4">
    <source>
        <dbReference type="EMBL" id="MFC3996490.1"/>
    </source>
</evidence>
<evidence type="ECO:0000256" key="1">
    <source>
        <dbReference type="SAM" id="MobiDB-lite"/>
    </source>
</evidence>
<gene>
    <name evidence="4" type="ORF">ACFOVU_11215</name>
</gene>
<dbReference type="SUPFAM" id="SSF51445">
    <property type="entry name" value="(Trans)glycosidases"/>
    <property type="match status" value="1"/>
</dbReference>
<dbReference type="RefSeq" id="WP_378532581.1">
    <property type="nucleotide sequence ID" value="NZ_JBHSBH010000007.1"/>
</dbReference>
<dbReference type="EMBL" id="JBHSBH010000007">
    <property type="protein sequence ID" value="MFC3996490.1"/>
    <property type="molecule type" value="Genomic_DNA"/>
</dbReference>
<dbReference type="Gene3D" id="2.80.10.50">
    <property type="match status" value="1"/>
</dbReference>
<dbReference type="Gene3D" id="3.20.20.80">
    <property type="entry name" value="Glycosidases"/>
    <property type="match status" value="1"/>
</dbReference>
<evidence type="ECO:0000259" key="2">
    <source>
        <dbReference type="Pfam" id="PF14200"/>
    </source>
</evidence>
<dbReference type="InterPro" id="IPR039514">
    <property type="entry name" value="6GAL-like"/>
</dbReference>
<feature type="domain" description="Endo-beta-1,6-galactanase-like" evidence="3">
    <location>
        <begin position="61"/>
        <end position="301"/>
    </location>
</feature>
<dbReference type="Pfam" id="PF14587">
    <property type="entry name" value="Glyco_hydr_30_2"/>
    <property type="match status" value="1"/>
</dbReference>
<keyword evidence="4" id="KW-0378">Hydrolase</keyword>
<organism evidence="4 5">
    <name type="scientific">Nocardiopsis sediminis</name>
    <dbReference type="NCBI Taxonomy" id="1778267"/>
    <lineage>
        <taxon>Bacteria</taxon>
        <taxon>Bacillati</taxon>
        <taxon>Actinomycetota</taxon>
        <taxon>Actinomycetes</taxon>
        <taxon>Streptosporangiales</taxon>
        <taxon>Nocardiopsidaceae</taxon>
        <taxon>Nocardiopsis</taxon>
    </lineage>
</organism>
<accession>A0ABV8FK17</accession>
<evidence type="ECO:0000313" key="5">
    <source>
        <dbReference type="Proteomes" id="UP001595847"/>
    </source>
</evidence>
<dbReference type="PANTHER" id="PTHR42767:SF1">
    <property type="entry name" value="ENDO-BETA-1,6-GALACTANASE-LIKE DOMAIN-CONTAINING PROTEIN"/>
    <property type="match status" value="1"/>
</dbReference>
<feature type="compositionally biased region" description="Low complexity" evidence="1">
    <location>
        <begin position="13"/>
        <end position="26"/>
    </location>
</feature>
<dbReference type="Pfam" id="PF14200">
    <property type="entry name" value="RicinB_lectin_2"/>
    <property type="match status" value="1"/>
</dbReference>
<proteinExistence type="predicted"/>
<name>A0ABV8FK17_9ACTN</name>
<dbReference type="GO" id="GO:0016787">
    <property type="term" value="F:hydrolase activity"/>
    <property type="evidence" value="ECO:0007669"/>
    <property type="project" value="UniProtKB-KW"/>
</dbReference>